<dbReference type="PANTHER" id="PTHR11640">
    <property type="entry name" value="NEPHRIN"/>
    <property type="match status" value="1"/>
</dbReference>
<dbReference type="CDD" id="cd00096">
    <property type="entry name" value="Ig"/>
    <property type="match status" value="1"/>
</dbReference>
<feature type="domain" description="Ig-like" evidence="6">
    <location>
        <begin position="220"/>
        <end position="300"/>
    </location>
</feature>
<dbReference type="SUPFAM" id="SSF48726">
    <property type="entry name" value="Immunoglobulin"/>
    <property type="match status" value="3"/>
</dbReference>
<dbReference type="Pfam" id="PF13927">
    <property type="entry name" value="Ig_3"/>
    <property type="match status" value="1"/>
</dbReference>
<evidence type="ECO:0000256" key="5">
    <source>
        <dbReference type="ARBA" id="ARBA00023319"/>
    </source>
</evidence>
<name>A0A6J8EVJ1_MYTCO</name>
<dbReference type="Proteomes" id="UP000507470">
    <property type="component" value="Unassembled WGS sequence"/>
</dbReference>
<dbReference type="Gene3D" id="2.60.40.10">
    <property type="entry name" value="Immunoglobulins"/>
    <property type="match status" value="2"/>
</dbReference>
<dbReference type="AlphaFoldDB" id="A0A6J8EVJ1"/>
<evidence type="ECO:0000313" key="7">
    <source>
        <dbReference type="EMBL" id="CAC5424669.1"/>
    </source>
</evidence>
<dbReference type="GO" id="GO:0098609">
    <property type="term" value="P:cell-cell adhesion"/>
    <property type="evidence" value="ECO:0007669"/>
    <property type="project" value="TreeGrafter"/>
</dbReference>
<dbReference type="SMART" id="SM00408">
    <property type="entry name" value="IGc2"/>
    <property type="match status" value="1"/>
</dbReference>
<dbReference type="SMART" id="SM00409">
    <property type="entry name" value="IG"/>
    <property type="match status" value="2"/>
</dbReference>
<dbReference type="InterPro" id="IPR003598">
    <property type="entry name" value="Ig_sub2"/>
</dbReference>
<dbReference type="InterPro" id="IPR007110">
    <property type="entry name" value="Ig-like_dom"/>
</dbReference>
<dbReference type="InterPro" id="IPR051275">
    <property type="entry name" value="Cell_adhesion_signaling"/>
</dbReference>
<keyword evidence="4" id="KW-0325">Glycoprotein</keyword>
<comment type="subcellular location">
    <subcellularLocation>
        <location evidence="1">Membrane</location>
        <topology evidence="1">Single-pass type I membrane protein</topology>
    </subcellularLocation>
</comment>
<dbReference type="GO" id="GO:0005886">
    <property type="term" value="C:plasma membrane"/>
    <property type="evidence" value="ECO:0007669"/>
    <property type="project" value="TreeGrafter"/>
</dbReference>
<keyword evidence="8" id="KW-1185">Reference proteome</keyword>
<evidence type="ECO:0000256" key="1">
    <source>
        <dbReference type="ARBA" id="ARBA00004479"/>
    </source>
</evidence>
<evidence type="ECO:0000259" key="6">
    <source>
        <dbReference type="PROSITE" id="PS50835"/>
    </source>
</evidence>
<protein>
    <recommendedName>
        <fullName evidence="6">Ig-like domain-containing protein</fullName>
    </recommendedName>
</protein>
<reference evidence="7 8" key="1">
    <citation type="submission" date="2020-06" db="EMBL/GenBank/DDBJ databases">
        <authorList>
            <person name="Li R."/>
            <person name="Bekaert M."/>
        </authorList>
    </citation>
    <scope>NUCLEOTIDE SEQUENCE [LARGE SCALE GENOMIC DNA]</scope>
    <source>
        <strain evidence="8">wild</strain>
    </source>
</reference>
<organism evidence="7 8">
    <name type="scientific">Mytilus coruscus</name>
    <name type="common">Sea mussel</name>
    <dbReference type="NCBI Taxonomy" id="42192"/>
    <lineage>
        <taxon>Eukaryota</taxon>
        <taxon>Metazoa</taxon>
        <taxon>Spiralia</taxon>
        <taxon>Lophotrochozoa</taxon>
        <taxon>Mollusca</taxon>
        <taxon>Bivalvia</taxon>
        <taxon>Autobranchia</taxon>
        <taxon>Pteriomorphia</taxon>
        <taxon>Mytilida</taxon>
        <taxon>Mytiloidea</taxon>
        <taxon>Mytilidae</taxon>
        <taxon>Mytilinae</taxon>
        <taxon>Mytilus</taxon>
    </lineage>
</organism>
<keyword evidence="5" id="KW-0393">Immunoglobulin domain</keyword>
<sequence>MLELIYSYYAGMKKVEYRYYSTGEEITLKCDCKAVYWNGPALENTGVVISQVDETDIYEEVKTWNISIYTKGDTIANTLPQSLLRRLHVIGDNFDLHITNLSLSDEGLYICDRIGHDCFGMQNRYILQNQYKPSIKVNISDNFIVEGETTQLCCTSTSKPKPTSIVLYKEDNELVSTNSRFSLCYKMINVSRNDTGNYTCFSKNEIGNASSEIPLVISYPPVVNIRHSTFTEDSKNMEIQCIAQGEPDRYDFFPWEHRSHFDQHIRYLGARDDGILHLPDVNVLNRYQDTGIYICNVSNGIPDYHGNVFQLDRAYIVSKGPPVFMKKSQIVQYGKEGYQHDLIVYVYSDSNITCSVVSNLYRYSFPHHVRTELILTSANFHGTTITLDGRQVVFSFPKLSRLDFQMYMVTLCNRYGNNSIHVELRRKGMNLRILKLRFISLLPK</sequence>
<dbReference type="InterPro" id="IPR036179">
    <property type="entry name" value="Ig-like_dom_sf"/>
</dbReference>
<keyword evidence="3" id="KW-1015">Disulfide bond</keyword>
<evidence type="ECO:0000256" key="4">
    <source>
        <dbReference type="ARBA" id="ARBA00023180"/>
    </source>
</evidence>
<dbReference type="InterPro" id="IPR003599">
    <property type="entry name" value="Ig_sub"/>
</dbReference>
<dbReference type="PROSITE" id="PS50835">
    <property type="entry name" value="IG_LIKE"/>
    <property type="match status" value="2"/>
</dbReference>
<evidence type="ECO:0000313" key="8">
    <source>
        <dbReference type="Proteomes" id="UP000507470"/>
    </source>
</evidence>
<feature type="domain" description="Ig-like" evidence="6">
    <location>
        <begin position="133"/>
        <end position="218"/>
    </location>
</feature>
<dbReference type="OrthoDB" id="6143670at2759"/>
<dbReference type="GO" id="GO:0005911">
    <property type="term" value="C:cell-cell junction"/>
    <property type="evidence" value="ECO:0007669"/>
    <property type="project" value="TreeGrafter"/>
</dbReference>
<evidence type="ECO:0000256" key="2">
    <source>
        <dbReference type="ARBA" id="ARBA00023136"/>
    </source>
</evidence>
<dbReference type="InterPro" id="IPR013783">
    <property type="entry name" value="Ig-like_fold"/>
</dbReference>
<dbReference type="GO" id="GO:0050839">
    <property type="term" value="F:cell adhesion molecule binding"/>
    <property type="evidence" value="ECO:0007669"/>
    <property type="project" value="TreeGrafter"/>
</dbReference>
<dbReference type="PANTHER" id="PTHR11640:SF155">
    <property type="entry name" value="IG-LIKE DOMAIN-CONTAINING PROTEIN"/>
    <property type="match status" value="1"/>
</dbReference>
<keyword evidence="2" id="KW-0472">Membrane</keyword>
<gene>
    <name evidence="7" type="ORF">MCOR_56548</name>
</gene>
<evidence type="ECO:0000256" key="3">
    <source>
        <dbReference type="ARBA" id="ARBA00023157"/>
    </source>
</evidence>
<proteinExistence type="predicted"/>
<accession>A0A6J8EVJ1</accession>
<dbReference type="EMBL" id="CACVKT020010050">
    <property type="protein sequence ID" value="CAC5424669.1"/>
    <property type="molecule type" value="Genomic_DNA"/>
</dbReference>